<feature type="domain" description="Smf/DprA SLOG" evidence="2">
    <location>
        <begin position="84"/>
        <end position="292"/>
    </location>
</feature>
<proteinExistence type="inferred from homology"/>
<dbReference type="InterPro" id="IPR057666">
    <property type="entry name" value="DrpA_SLOG"/>
</dbReference>
<dbReference type="EMBL" id="FZNS01000001">
    <property type="protein sequence ID" value="SNR29221.1"/>
    <property type="molecule type" value="Genomic_DNA"/>
</dbReference>
<dbReference type="GO" id="GO:0009294">
    <property type="term" value="P:DNA-mediated transformation"/>
    <property type="evidence" value="ECO:0007669"/>
    <property type="project" value="InterPro"/>
</dbReference>
<dbReference type="RefSeq" id="WP_089331312.1">
    <property type="nucleotide sequence ID" value="NZ_FZNS01000001.1"/>
</dbReference>
<dbReference type="SUPFAM" id="SSF47781">
    <property type="entry name" value="RuvA domain 2-like"/>
    <property type="match status" value="1"/>
</dbReference>
<protein>
    <submittedName>
        <fullName evidence="3">DNA processing protein</fullName>
    </submittedName>
</protein>
<dbReference type="NCBIfam" id="TIGR00732">
    <property type="entry name" value="dprA"/>
    <property type="match status" value="1"/>
</dbReference>
<dbReference type="AlphaFoldDB" id="A0A238V4V4"/>
<gene>
    <name evidence="3" type="ORF">SAMN06269173_101108</name>
</gene>
<reference evidence="4" key="1">
    <citation type="submission" date="2017-06" db="EMBL/GenBank/DDBJ databases">
        <authorList>
            <person name="Varghese N."/>
            <person name="Submissions S."/>
        </authorList>
    </citation>
    <scope>NUCLEOTIDE SEQUENCE [LARGE SCALE GENOMIC DNA]</scope>
    <source>
        <strain evidence="4">DSM 28041</strain>
    </source>
</reference>
<name>A0A238V4V4_9BACT</name>
<evidence type="ECO:0000259" key="2">
    <source>
        <dbReference type="Pfam" id="PF02481"/>
    </source>
</evidence>
<keyword evidence="4" id="KW-1185">Reference proteome</keyword>
<evidence type="ECO:0000313" key="3">
    <source>
        <dbReference type="EMBL" id="SNR29221.1"/>
    </source>
</evidence>
<evidence type="ECO:0000256" key="1">
    <source>
        <dbReference type="ARBA" id="ARBA00006525"/>
    </source>
</evidence>
<organism evidence="3 4">
    <name type="scientific">Hymenobacter mucosus</name>
    <dbReference type="NCBI Taxonomy" id="1411120"/>
    <lineage>
        <taxon>Bacteria</taxon>
        <taxon>Pseudomonadati</taxon>
        <taxon>Bacteroidota</taxon>
        <taxon>Cytophagia</taxon>
        <taxon>Cytophagales</taxon>
        <taxon>Hymenobacteraceae</taxon>
        <taxon>Hymenobacter</taxon>
    </lineage>
</organism>
<sequence>MFDDTLLHEVALTLFPNIGPQLTRQLMSYGGSAKNVLHLPPGKLRKIPGVGPATVAILTGAERTAALKQAEGSLRKAEQEGMQLLFYTSKQFPTRLKQLPDAPVLLYYQGTADLNHPKTVAIVGTRQATDYGREQTEKLVKGVASHRPLIISGLAYGIDIAAHRAALQEGLETIGVMATGLDKLYPPTHRKTAEKMLSQGGLLTEFPFGTQPDKYNFPARNRIIAGLADGTVVIEAAKKGGALITADLAQGYDRDVLAVPGPLGSPASEGCHELIKTNRAALYSQPQDLEELLNWDAALHFNGKFKAPTAYDASDFTTEEFQLVAVLQTSPNREEHLDNLAWKAQLPIHTATSLLLGLEFRSVVKALPGKRFGLL</sequence>
<dbReference type="Proteomes" id="UP000198310">
    <property type="component" value="Unassembled WGS sequence"/>
</dbReference>
<dbReference type="Gene3D" id="3.40.50.450">
    <property type="match status" value="1"/>
</dbReference>
<comment type="similarity">
    <text evidence="1">Belongs to the DprA/Smf family.</text>
</comment>
<evidence type="ECO:0000313" key="4">
    <source>
        <dbReference type="Proteomes" id="UP000198310"/>
    </source>
</evidence>
<dbReference type="InterPro" id="IPR010994">
    <property type="entry name" value="RuvA_2-like"/>
</dbReference>
<dbReference type="PANTHER" id="PTHR43022">
    <property type="entry name" value="PROTEIN SMF"/>
    <property type="match status" value="1"/>
</dbReference>
<dbReference type="SUPFAM" id="SSF102405">
    <property type="entry name" value="MCP/YpsA-like"/>
    <property type="match status" value="1"/>
</dbReference>
<dbReference type="PANTHER" id="PTHR43022:SF1">
    <property type="entry name" value="PROTEIN SMF"/>
    <property type="match status" value="1"/>
</dbReference>
<dbReference type="InterPro" id="IPR003488">
    <property type="entry name" value="DprA"/>
</dbReference>
<dbReference type="Pfam" id="PF02481">
    <property type="entry name" value="DNA_processg_A"/>
    <property type="match status" value="1"/>
</dbReference>
<accession>A0A238V4V4</accession>